<name>A0ABS9RJH8_9FLAO</name>
<evidence type="ECO:0000259" key="11">
    <source>
        <dbReference type="Pfam" id="PF07715"/>
    </source>
</evidence>
<dbReference type="Pfam" id="PF07715">
    <property type="entry name" value="Plug"/>
    <property type="match status" value="1"/>
</dbReference>
<keyword evidence="13" id="KW-1185">Reference proteome</keyword>
<dbReference type="Pfam" id="PF13715">
    <property type="entry name" value="CarbopepD_reg_2"/>
    <property type="match status" value="1"/>
</dbReference>
<gene>
    <name evidence="12" type="ORF">MKW35_10765</name>
</gene>
<dbReference type="Pfam" id="PF00593">
    <property type="entry name" value="TonB_dep_Rec_b-barrel"/>
    <property type="match status" value="1"/>
</dbReference>
<evidence type="ECO:0000256" key="8">
    <source>
        <dbReference type="PROSITE-ProRule" id="PRU01360"/>
    </source>
</evidence>
<evidence type="ECO:0000256" key="5">
    <source>
        <dbReference type="ARBA" id="ARBA00023077"/>
    </source>
</evidence>
<dbReference type="InterPro" id="IPR023996">
    <property type="entry name" value="TonB-dep_OMP_SusC/RagA"/>
</dbReference>
<protein>
    <submittedName>
        <fullName evidence="12">SusC/RagA family TonB-linked outer membrane protein</fullName>
    </submittedName>
</protein>
<evidence type="ECO:0000256" key="6">
    <source>
        <dbReference type="ARBA" id="ARBA00023136"/>
    </source>
</evidence>
<dbReference type="PROSITE" id="PS52016">
    <property type="entry name" value="TONB_DEPENDENT_REC_3"/>
    <property type="match status" value="1"/>
</dbReference>
<dbReference type="InterPro" id="IPR012910">
    <property type="entry name" value="Plug_dom"/>
</dbReference>
<evidence type="ECO:0000256" key="7">
    <source>
        <dbReference type="ARBA" id="ARBA00023237"/>
    </source>
</evidence>
<dbReference type="SUPFAM" id="SSF56935">
    <property type="entry name" value="Porins"/>
    <property type="match status" value="1"/>
</dbReference>
<proteinExistence type="inferred from homology"/>
<organism evidence="12 13">
    <name type="scientific">Aestuariibaculum lutulentum</name>
    <dbReference type="NCBI Taxonomy" id="2920935"/>
    <lineage>
        <taxon>Bacteria</taxon>
        <taxon>Pseudomonadati</taxon>
        <taxon>Bacteroidota</taxon>
        <taxon>Flavobacteriia</taxon>
        <taxon>Flavobacteriales</taxon>
        <taxon>Flavobacteriaceae</taxon>
    </lineage>
</organism>
<dbReference type="Gene3D" id="2.40.170.20">
    <property type="entry name" value="TonB-dependent receptor, beta-barrel domain"/>
    <property type="match status" value="1"/>
</dbReference>
<comment type="caution">
    <text evidence="12">The sequence shown here is derived from an EMBL/GenBank/DDBJ whole genome shotgun (WGS) entry which is preliminary data.</text>
</comment>
<keyword evidence="4 8" id="KW-0812">Transmembrane</keyword>
<dbReference type="InterPro" id="IPR037066">
    <property type="entry name" value="Plug_dom_sf"/>
</dbReference>
<evidence type="ECO:0000256" key="2">
    <source>
        <dbReference type="ARBA" id="ARBA00022448"/>
    </source>
</evidence>
<dbReference type="SUPFAM" id="SSF49464">
    <property type="entry name" value="Carboxypeptidase regulatory domain-like"/>
    <property type="match status" value="1"/>
</dbReference>
<sequence>MQKLIKIRSHTRKRFLLMIMRTFIFLLCTAVFGISTNNSFAQDKVTISEDKLVSIDEVFDIINKQTHYHFMYPQELFENYPKVQIKKGEIDVFKLLSYSLGSKDFNVVLSTNNQIIIKPKEDGQQQFVSGRVLDVNGDPIYGVSVVIKGTKQGVSSDFDGNYAISVSSPENVLIFQALGFKMKEVLVGRSKRIDVTLEEDIEELDAVEIISTGIFNRPKTSFTGAASVITKEQIKSFGNRNLLRTLANIDPSLDIQEQNAFGSDPNNTTLSIEIRGAKSITDVSNLQNQSRGQLNTPLFLLDGFEVSVERVLDMNQNDVESVVILKDASATAIYGSRGANGVVVITSSNPPRGKLRVSYTSGLNFEIPNLSSYDLLDARQKLQIESIAGLYTGETVNEQILLDNLYNQNNKAVQEGVNTNWLKEPTQVGVGQYHSLRLGGGDKEFRYGFNVSYNGITGAMKGSKRDNVNASLNLQYQFKKVRFSNQLELGFNKGTNSPYGRFSDYYYMNPYWRPYDENGDPVMSYDTFNNQVKYNPLYDSSLASFSTTDYNNIRNQTAVSVNFNQNLKWDTSLGVTLLKGGSDYFSSPLNSSNFIAGIAPLDRGIYTQTFREERSYQISSTISYGKTFGKHMLYLGGNGQLIQNQNESTTLSVRGFTNEKLNDISNGISYTGQRPSRRESTVRSVGLTGTLNYNYDNRYFVEGSARLDGASSFGLESRYAPFYSFGAAWDLGQEKFIKENISKIDRIKFRYSYGVTGSLNFSAYQALSTYSYDTTSQYSNITGMTLLALGNPNLEWQNTKQHNFGLDFQAFDNRIGMTVNYYRINTHNLIGEASLPYSNGYTSYTENFGTVRNVGYDANLSVNVVRDLDNQFSWYVTTGVYSNKNTLVKLSDAIKEANEQWEGQNYSNGTFYQYREGESTDALYVLKSPGVDPLTGQVLYEDPETGNVYTSVQEGLRKISVGNTLPKINGRITSSLRYKGWMMDIGFSYRLGAKKLNNSLLRVENAYVANNMDARVLGTRWQQPGDITAFKSISSDESTYPNDRFVFTERAFALSSVNLSYQFPQKVLDYFKVKQLSLTSSISDVFYLSNISTERGTDYPYSIRPQLNLSVTF</sequence>
<keyword evidence="5 9" id="KW-0798">TonB box</keyword>
<dbReference type="InterPro" id="IPR023997">
    <property type="entry name" value="TonB-dep_OMP_SusC/RagA_CS"/>
</dbReference>
<dbReference type="NCBIfam" id="TIGR04056">
    <property type="entry name" value="OMP_RagA_SusC"/>
    <property type="match status" value="1"/>
</dbReference>
<comment type="similarity">
    <text evidence="8 9">Belongs to the TonB-dependent receptor family.</text>
</comment>
<evidence type="ECO:0000256" key="9">
    <source>
        <dbReference type="RuleBase" id="RU003357"/>
    </source>
</evidence>
<reference evidence="12" key="1">
    <citation type="submission" date="2022-02" db="EMBL/GenBank/DDBJ databases">
        <title>Aestuariibaculum sp., a marine bacterium isolated from sediment in Guangxi.</title>
        <authorList>
            <person name="Ying J."/>
        </authorList>
    </citation>
    <scope>NUCLEOTIDE SEQUENCE</scope>
    <source>
        <strain evidence="12">L182</strain>
    </source>
</reference>
<evidence type="ECO:0000256" key="4">
    <source>
        <dbReference type="ARBA" id="ARBA00022692"/>
    </source>
</evidence>
<keyword evidence="3 8" id="KW-1134">Transmembrane beta strand</keyword>
<evidence type="ECO:0000313" key="13">
    <source>
        <dbReference type="Proteomes" id="UP001156141"/>
    </source>
</evidence>
<evidence type="ECO:0000256" key="1">
    <source>
        <dbReference type="ARBA" id="ARBA00004571"/>
    </source>
</evidence>
<evidence type="ECO:0000259" key="10">
    <source>
        <dbReference type="Pfam" id="PF00593"/>
    </source>
</evidence>
<feature type="domain" description="TonB-dependent receptor-like beta-barrel" evidence="10">
    <location>
        <begin position="495"/>
        <end position="1005"/>
    </location>
</feature>
<comment type="subcellular location">
    <subcellularLocation>
        <location evidence="1 8">Cell outer membrane</location>
        <topology evidence="1 8">Multi-pass membrane protein</topology>
    </subcellularLocation>
</comment>
<keyword evidence="7 8" id="KW-0998">Cell outer membrane</keyword>
<evidence type="ECO:0000313" key="12">
    <source>
        <dbReference type="EMBL" id="MCH4553105.1"/>
    </source>
</evidence>
<dbReference type="Gene3D" id="2.60.40.1120">
    <property type="entry name" value="Carboxypeptidase-like, regulatory domain"/>
    <property type="match status" value="1"/>
</dbReference>
<dbReference type="InterPro" id="IPR039426">
    <property type="entry name" value="TonB-dep_rcpt-like"/>
</dbReference>
<accession>A0ABS9RJH8</accession>
<keyword evidence="6 8" id="KW-0472">Membrane</keyword>
<evidence type="ECO:0000256" key="3">
    <source>
        <dbReference type="ARBA" id="ARBA00022452"/>
    </source>
</evidence>
<keyword evidence="2 8" id="KW-0813">Transport</keyword>
<dbReference type="InterPro" id="IPR036942">
    <property type="entry name" value="Beta-barrel_TonB_sf"/>
</dbReference>
<dbReference type="NCBIfam" id="TIGR04057">
    <property type="entry name" value="SusC_RagA_signa"/>
    <property type="match status" value="1"/>
</dbReference>
<dbReference type="EMBL" id="JAKVQD010000004">
    <property type="protein sequence ID" value="MCH4553105.1"/>
    <property type="molecule type" value="Genomic_DNA"/>
</dbReference>
<dbReference type="Gene3D" id="2.170.130.10">
    <property type="entry name" value="TonB-dependent receptor, plug domain"/>
    <property type="match status" value="1"/>
</dbReference>
<feature type="domain" description="TonB-dependent receptor plug" evidence="11">
    <location>
        <begin position="220"/>
        <end position="342"/>
    </location>
</feature>
<dbReference type="Proteomes" id="UP001156141">
    <property type="component" value="Unassembled WGS sequence"/>
</dbReference>
<dbReference type="InterPro" id="IPR000531">
    <property type="entry name" value="Beta-barrel_TonB"/>
</dbReference>
<dbReference type="InterPro" id="IPR008969">
    <property type="entry name" value="CarboxyPept-like_regulatory"/>
</dbReference>